<evidence type="ECO:0000256" key="7">
    <source>
        <dbReference type="ARBA" id="ARBA00022692"/>
    </source>
</evidence>
<keyword evidence="17" id="KW-0969">Cilium</keyword>
<dbReference type="PANTHER" id="PTHR30046">
    <property type="entry name" value="FLAGELLAR M-RING PROTEIN"/>
    <property type="match status" value="1"/>
</dbReference>
<evidence type="ECO:0000256" key="10">
    <source>
        <dbReference type="ARBA" id="ARBA00023143"/>
    </source>
</evidence>
<keyword evidence="17" id="KW-0282">Flagellum</keyword>
<dbReference type="InterPro" id="IPR000067">
    <property type="entry name" value="FlgMring_FliF"/>
</dbReference>
<evidence type="ECO:0000256" key="2">
    <source>
        <dbReference type="ARBA" id="ARBA00004117"/>
    </source>
</evidence>
<keyword evidence="7 14" id="KW-0812">Transmembrane</keyword>
<reference evidence="18" key="1">
    <citation type="submission" date="2017-05" db="EMBL/GenBank/DDBJ databases">
        <authorList>
            <person name="Barney B.M."/>
        </authorList>
    </citation>
    <scope>NUCLEOTIDE SEQUENCE [LARGE SCALE GENOMIC DNA]</scope>
    <source>
        <strain evidence="18">PSBB022</strain>
    </source>
</reference>
<accession>A0A266Q7Q4</accession>
<name>A0A266Q7Q4_9GAMM</name>
<dbReference type="InterPro" id="IPR006182">
    <property type="entry name" value="FliF_N_dom"/>
</dbReference>
<feature type="domain" description="Flagellar M-ring C-terminal" evidence="16">
    <location>
        <begin position="253"/>
        <end position="426"/>
    </location>
</feature>
<protein>
    <recommendedName>
        <fullName evidence="5 12">Flagellar M-ring protein</fullName>
    </recommendedName>
</protein>
<feature type="domain" description="Flagellar M-ring N-terminal" evidence="15">
    <location>
        <begin position="49"/>
        <end position="222"/>
    </location>
</feature>
<dbReference type="Gene3D" id="3.30.300.30">
    <property type="match status" value="1"/>
</dbReference>
<comment type="subunit">
    <text evidence="11">The basal body constitutes a major portion of the flagellar organelle and consists of four rings (L,P,S, and M) mounted on a central rod. The M ring is integral to the inner membrane of the cell and may be connected to the flagellar rod via the S ring. The S (supramembrane ring) lies just distal to the M ring. The L and P rings lie in the outer membrane and the periplasmic space, respectively.</text>
</comment>
<evidence type="ECO:0000256" key="6">
    <source>
        <dbReference type="ARBA" id="ARBA00022475"/>
    </source>
</evidence>
<evidence type="ECO:0000256" key="13">
    <source>
        <dbReference type="SAM" id="MobiDB-lite"/>
    </source>
</evidence>
<feature type="region of interest" description="Disordered" evidence="13">
    <location>
        <begin position="307"/>
        <end position="355"/>
    </location>
</feature>
<gene>
    <name evidence="17" type="ORF">CBP51_02215</name>
</gene>
<sequence length="564" mass="61375">MVQFIKDRLASRGSGGFTLDPRLGLMLMAAVAAIVAVSVVVYLWRDQGSFRPLYGAGEAYPAAEVMRVLDAEAIGYNLHPQSGQILVREDQLARARMLLTAKGIQVAMPSGYELFDKEEPLGSSQFVQDVRLKRSLEGELARSIITMKGVDMARVHLALQESTSFVVSKRDPAKASVMLQLAPGYKLKPEQVSAIVNLVASSVPQLASGDVSVVDQQGVLLSRGLNENAGPSQSWELVDGYQAKAVSNVEEVLAPILGAGNYRISVAADIDFSQREETLQSYGDNPRLRSEILRDESVLDQLALGVPGSLSNRPVPPPQDIPPANADAAEPAEGEATAESSVDNKAATSLRKESNRQLEYDQSVTHIKHAPFALRRQTVAVVLNASSAPEGGWTAEARAELESMVKSAVGFDERRGDLLTLSVFPFTKPVEIVENTPWWESTRVYELAKMGLFGLVSLLLLFMVVRPAVRNLIRSNQQLMPPMVEPPLALRTEQHPLRGFGGDGAPNILGEFNPLAEIRLPAPGSGLEMQIEHLQMLAKNDPERVSEVIKQWIGRNERTLNPAG</sequence>
<evidence type="ECO:0000256" key="12">
    <source>
        <dbReference type="PIRNR" id="PIRNR004862"/>
    </source>
</evidence>
<dbReference type="AlphaFoldDB" id="A0A266Q7Q4"/>
<evidence type="ECO:0000256" key="5">
    <source>
        <dbReference type="ARBA" id="ARBA00017949"/>
    </source>
</evidence>
<dbReference type="PRINTS" id="PR01009">
    <property type="entry name" value="FLGMRINGFLIF"/>
</dbReference>
<comment type="caution">
    <text evidence="17">The sequence shown here is derived from an EMBL/GenBank/DDBJ whole genome shotgun (WGS) entry which is preliminary data.</text>
</comment>
<keyword evidence="10 12" id="KW-0975">Bacterial flagellum</keyword>
<dbReference type="GO" id="GO:0003774">
    <property type="term" value="F:cytoskeletal motor activity"/>
    <property type="evidence" value="ECO:0007669"/>
    <property type="project" value="InterPro"/>
</dbReference>
<dbReference type="GO" id="GO:0005886">
    <property type="term" value="C:plasma membrane"/>
    <property type="evidence" value="ECO:0007669"/>
    <property type="project" value="UniProtKB-SubCell"/>
</dbReference>
<dbReference type="GO" id="GO:0009431">
    <property type="term" value="C:bacterial-type flagellum basal body, MS ring"/>
    <property type="evidence" value="ECO:0007669"/>
    <property type="project" value="InterPro"/>
</dbReference>
<evidence type="ECO:0000313" key="17">
    <source>
        <dbReference type="EMBL" id="OZY85875.1"/>
    </source>
</evidence>
<dbReference type="Pfam" id="PF08345">
    <property type="entry name" value="YscJ_FliF_C"/>
    <property type="match status" value="1"/>
</dbReference>
<feature type="compositionally biased region" description="Low complexity" evidence="13">
    <location>
        <begin position="322"/>
        <end position="339"/>
    </location>
</feature>
<proteinExistence type="inferred from homology"/>
<evidence type="ECO:0000259" key="16">
    <source>
        <dbReference type="Pfam" id="PF08345"/>
    </source>
</evidence>
<dbReference type="Proteomes" id="UP000216101">
    <property type="component" value="Unassembled WGS sequence"/>
</dbReference>
<feature type="transmembrane region" description="Helical" evidence="14">
    <location>
        <begin position="23"/>
        <end position="44"/>
    </location>
</feature>
<evidence type="ECO:0000256" key="4">
    <source>
        <dbReference type="ARBA" id="ARBA00007971"/>
    </source>
</evidence>
<organism evidence="17 18">
    <name type="scientific">Cellvibrio mixtus</name>
    <dbReference type="NCBI Taxonomy" id="39650"/>
    <lineage>
        <taxon>Bacteria</taxon>
        <taxon>Pseudomonadati</taxon>
        <taxon>Pseudomonadota</taxon>
        <taxon>Gammaproteobacteria</taxon>
        <taxon>Cellvibrionales</taxon>
        <taxon>Cellvibrionaceae</taxon>
        <taxon>Cellvibrio</taxon>
    </lineage>
</organism>
<comment type="subcellular location">
    <subcellularLocation>
        <location evidence="2 12">Bacterial flagellum basal body</location>
    </subcellularLocation>
    <subcellularLocation>
        <location evidence="3">Cell membrane</location>
        <topology evidence="3">Multi-pass membrane protein</topology>
    </subcellularLocation>
</comment>
<evidence type="ECO:0000256" key="11">
    <source>
        <dbReference type="ARBA" id="ARBA00025936"/>
    </source>
</evidence>
<dbReference type="PANTHER" id="PTHR30046:SF0">
    <property type="entry name" value="FLAGELLAR M-RING PROTEIN"/>
    <property type="match status" value="1"/>
</dbReference>
<dbReference type="InterPro" id="IPR013556">
    <property type="entry name" value="Flag_M-ring_C"/>
</dbReference>
<dbReference type="PIRSF" id="PIRSF004862">
    <property type="entry name" value="FliF"/>
    <property type="match status" value="1"/>
</dbReference>
<dbReference type="InterPro" id="IPR045851">
    <property type="entry name" value="AMP-bd_C_sf"/>
</dbReference>
<dbReference type="EMBL" id="NHNI01000001">
    <property type="protein sequence ID" value="OZY85875.1"/>
    <property type="molecule type" value="Genomic_DNA"/>
</dbReference>
<comment type="function">
    <text evidence="1 12">The M ring may be actively involved in energy transduction.</text>
</comment>
<evidence type="ECO:0000259" key="15">
    <source>
        <dbReference type="Pfam" id="PF01514"/>
    </source>
</evidence>
<evidence type="ECO:0000256" key="9">
    <source>
        <dbReference type="ARBA" id="ARBA00023136"/>
    </source>
</evidence>
<comment type="similarity">
    <text evidence="4 12">Belongs to the FliF family.</text>
</comment>
<dbReference type="NCBIfam" id="TIGR00206">
    <property type="entry name" value="fliF"/>
    <property type="match status" value="1"/>
</dbReference>
<keyword evidence="18" id="KW-1185">Reference proteome</keyword>
<dbReference type="Pfam" id="PF01514">
    <property type="entry name" value="YscJ_FliF"/>
    <property type="match status" value="1"/>
</dbReference>
<keyword evidence="6" id="KW-1003">Cell membrane</keyword>
<keyword evidence="17" id="KW-0966">Cell projection</keyword>
<dbReference type="STRING" id="1209072.GCA_000766945_01154"/>
<evidence type="ECO:0000256" key="14">
    <source>
        <dbReference type="SAM" id="Phobius"/>
    </source>
</evidence>
<keyword evidence="9 14" id="KW-0472">Membrane</keyword>
<dbReference type="RefSeq" id="WP_078043251.1">
    <property type="nucleotide sequence ID" value="NZ_NHNI01000001.1"/>
</dbReference>
<evidence type="ECO:0000256" key="3">
    <source>
        <dbReference type="ARBA" id="ARBA00004651"/>
    </source>
</evidence>
<dbReference type="GO" id="GO:0071973">
    <property type="term" value="P:bacterial-type flagellum-dependent cell motility"/>
    <property type="evidence" value="ECO:0007669"/>
    <property type="project" value="InterPro"/>
</dbReference>
<evidence type="ECO:0000313" key="18">
    <source>
        <dbReference type="Proteomes" id="UP000216101"/>
    </source>
</evidence>
<keyword evidence="8 14" id="KW-1133">Transmembrane helix</keyword>
<dbReference type="InterPro" id="IPR043427">
    <property type="entry name" value="YscJ/FliF"/>
</dbReference>
<evidence type="ECO:0000256" key="8">
    <source>
        <dbReference type="ARBA" id="ARBA00022989"/>
    </source>
</evidence>
<evidence type="ECO:0000256" key="1">
    <source>
        <dbReference type="ARBA" id="ARBA00003820"/>
    </source>
</evidence>